<evidence type="ECO:0000313" key="1">
    <source>
        <dbReference type="EMBL" id="QDS88532.1"/>
    </source>
</evidence>
<dbReference type="InterPro" id="IPR028994">
    <property type="entry name" value="Integrin_alpha_N"/>
</dbReference>
<dbReference type="Gene3D" id="3.40.390.10">
    <property type="entry name" value="Collagenase (Catalytic Domain)"/>
    <property type="match status" value="1"/>
</dbReference>
<dbReference type="Gene3D" id="2.60.40.10">
    <property type="entry name" value="Immunoglobulins"/>
    <property type="match status" value="1"/>
</dbReference>
<dbReference type="SMART" id="SM00710">
    <property type="entry name" value="PbH1"/>
    <property type="match status" value="7"/>
</dbReference>
<dbReference type="InterPro" id="IPR018247">
    <property type="entry name" value="EF_Hand_1_Ca_BS"/>
</dbReference>
<dbReference type="GO" id="GO:0004553">
    <property type="term" value="F:hydrolase activity, hydrolyzing O-glycosyl compounds"/>
    <property type="evidence" value="ECO:0007669"/>
    <property type="project" value="InterPro"/>
</dbReference>
<evidence type="ECO:0000313" key="2">
    <source>
        <dbReference type="Proteomes" id="UP000319557"/>
    </source>
</evidence>
<dbReference type="Proteomes" id="UP000319557">
    <property type="component" value="Chromosome"/>
</dbReference>
<accession>A0A517M0Y4</accession>
<dbReference type="SUPFAM" id="SSF55486">
    <property type="entry name" value="Metalloproteases ('zincins'), catalytic domain"/>
    <property type="match status" value="1"/>
</dbReference>
<name>A0A517M0Y4_9BACT</name>
<dbReference type="GO" id="GO:0000272">
    <property type="term" value="P:polysaccharide catabolic process"/>
    <property type="evidence" value="ECO:0007669"/>
    <property type="project" value="InterPro"/>
</dbReference>
<dbReference type="InterPro" id="IPR013783">
    <property type="entry name" value="Ig-like_fold"/>
</dbReference>
<sequence length="3630" mass="373618">MKVYECGHQEIVGKMAAGRLSNVQVVTLIGTVTFSDCIDFADAARRRNSSNLFGRVEEWHQVLLSLESNVSIRKLLGTAVRKQNARKRSAEIRRGVMKRLLRHESLEMRQLLAADLILDFDGGIVSAGQGYDLPSANYDGFDFDSFAGFDTSGGAAGNVHEQVLQTLAGVREDFAPFDVNVFWDNQGVLSALFDAEDTVVMTVAQDHDEIPGEIGTPFGVASNVDLDQSIRDTAYAFFPPHRDDAFNEDAQFQLRELIDTISHEAGHTFGVSHSTESDATQQQIVTTAAQNQQLDSRFSSEDLVHDSPEVGAEYSETARLILNVGAAAVVPNDLHSSQTLPMETTLTANVSASSTTYINGGAIDFAGDRDAFRFTAADSGEYVVRQLPTAGSTLTSYVTIWDGDGDFLAGGPTMTSFTATAGATYYAVAGSTFDRLAGANTPTASDTGAYALVLGSSVTVDGAGNLIYDDADGSRNDDLTIVVDGSNYRISDPTNALLAGPGTTQDGADILVPIADVTGEIRFNTRGGNDSLSVNFNGGNIVRPIVFNGGTQTSATGDVLSIINNTSPATNQTLTYTTADADGNNGNIDLDGTLITYTGLEPINAGDAANTILNLPVGSVNNATLQNSANAGEIEIIDNGATFEDTVIPNPTVSLTVNLGQLGDQLQVETLDADYSASLIINGNVANNDVVQLTNVVLDTGNAGRGLWVTETETLEITGGNISNNTDAIGGGILIDNSTSGTPTTATISGTIISNNTATGGASPVDGGGGIFNRAGGTLNIVAGAMITGNMAINGGASGGGIYNFGTLNVSDSTISGNVANRAGGGIEATAGSMTTLTNVTLENNNAGGAPATPNPGNGGGLNITGNGNATIIGGSVSGNYAAQEGGGLWNGSGTMTVTGGTLISGNVADGNGFDQAGGGIFNNGGTLNVNGGVTIDNNTANNAPGGGGGILSVGGLANVTGTTITNNDNYGIRIVNGSGSITTNTFGGNTTADLVVDGTNGADLFDIDDARVAFGANLVVYDGSVPDLDVRGLDGNDIFNVSPSVDTQIFVDGGNPISPALPGDTLNLNLPNEANVFSDKATPPNISITSTIAGNPTQPVTFASIETMLATPSPASQTVNFFGDNNNGTAQSDNLVIVGRDVDSTAAPIPGAQPEFQPDSDGDNEFQWTFNNSEVYGFRNVSFLNYDSGDEVDTLEISPYADDRPQGWDIDVFYNEGLPAGIDGDQVDLLIYNTSLFGGAVSENIVVKPSGPDNGELIVTNASFGTPIVDIDYVANTDIIINDDDGFANDTDTLTLLGTDGTTPQTSGDETVVVNFTLDGTVGNNIVNVSDTASGTLLYGIRDINNIDVVNFDLGDGNDQITILGREGGGVGADISIDTVNVYGGAGNDTLILDNTDGLSNMPVGISYHGGSGQDQLMLTGPNAVDSSTYQVGPTVDAGTVTHVRDGETQVIHFTGLEPVIDLVPAATLTIVADNAANAITYSQSELNPAWGKVAVDGFEPIHFANKTTLIIQAAGGSDEISLNNPATPNSLTGITVIGGDPTSGSDVAIVSGTVGNDTIDFAPTSDNDAIITGAGLVPITLVMVERTAIDGQGGVDALTYTTPAGSDILEFTPGPGSDGSSGAIEAVRNVGGQLMPLTFSDVYAGAPPALTFADASGNPTDVLSIRGTDVSNRFALTSTGNVTAADALGFLVAPRMATAGVRSLTLQGLDGDDTFIIPGDHPFATLVVEGGNPDGGSDTVEFTASATLANLVTVDLGSNTIGEATFAAVSLVGIEVVNTDAAGHNLDVDTGLGNDHTVVTLTGANAGTLVNNAAAPAVNFSNTATLAIDQQTGDDVLQVRYTSGADTIDVDLPAGMISDGVLETVNFVNANTEAVEVWGGAADDTFNVTSDPNIPVFIDGGDPIGSSAGDTLNLLAGGGAVISEAGPETDEGSLFVAGNQRVSFDHIEALGVIGAIKAYLSGTTDDDEITVVARDGLSGPVQFVNATPGVQDFTTSVNDGLQILWQDTPQLVIDAKAGDDDIVIRAPANNNANWNMIVDVLGGTPAAGPFPKGDRLEFETPSTGTDAIIYTPTAVDGGTLVLDENGTGGYVPGDDTIINIGIIPAPMVGVPIPESGGVETLVYDGEAGDDQLTVVAPAGDDFITHTPGSDPDGGTVSVNSLLALQYSDIGLGGGVAVDGQAGNDTLTVRGTEFVDAISVAGTTGSVSHTLSSGQSRVVINQQNVEGLVVDAWTGDDTIIVAGNHPFTSGVAINGGSPDNGSDVLDFVGSGNAITADLAARSVTEFGFGPVAITGIETVNIAADGAPLTASLTNNDDSLTYRPSGVEAGTFRNEADNTTFNFSEVTGAFTVSALGSVADQVIVEGTNSHDRIVIDSPNRTATVTNAAGIGWKPVVLAADVEQVTATGRLGNDTFLVVPAPTVGGIANGNLQIHVDGGQPGASDALVIATAAGGTLPASDFAINAVGLNPGEGRVRVFRNAIAMPDISYIDVEIVSPNVVVTGGVPQLLVLGPDAYEPNEFRTTATFLGNGDSLNVDNLAIFPNFGEHVGVPADVDYFQIVAQETGTLDVTAYFEVYSPALLPEGGQLGLNVLDSAGNVIGGAGAFGNPDGTANARVRIPVVAGQTYFATVFGAAANGTANAAVVNGYELSITNEAPPVPYDLELNDILQVGTVAALPAPTTTSFTAVIAPANGVLPPTNFDYIGKTVEFTSGPNIGRTAVITSFNSGTSLFGVAAGLIAAPTTADTFVIETTDTGRSQLDNVTRDNTPIITFRLDDDILLRDLPGDSVAGNPADEIIAIPFNGSQTAGVGAAAVANAGFRVAVFIEGSPQQPGTAPQTPIGYARQLPGTPGVYIFDFGRDVIPGGAALALTDGSHFINAKVEMIDPSIDAFANDTAFGGRSASLEIVVDTNGPTFFFGDPAITGDGLHPDSDSGDPGLPATFNDGITNDLTPTFWGHAEADAIVKAYVDVDFSGTLTPADVLIGQTVASPLDGTNQEPFGRWQLTSTVNMNDPTRLGALPVDGLRTILITAEDPAGNQNPGGAVVQTLDIFIDTAGPQVTNVFITGSPDYNLFTLKPNNVNQGPTPAVNGLTIDLQDFPARTAAFLYAAVSNVPPLAPIVLTGDHSGIIPITNVSFTSDPLVPGSIATGFISLTFAEPLPDDRFTLTLKDNIIDPAGNALDGENNAAEPVGTPFFPTGDLIPGGDFIARFTVDSRPEVATWSQGLVYADINGNFVWDPEGQDNDATNRDFVYNFGNITDAYFVGNFAGVGAPSASGFDKVGSYGAWNGVYQFFLDTDDDGVQDFVSNMPAAYQVNGIPVAGDFNAAHPGDEIGLFDGQNWYLDVNGNNRIDVGEKFATTLRGLPVVGDFNGDGADELATYNNDTGLFQFDLNRDHTTINDTLTYGFSGFNERPVSGDFNLDGADDIAMWVPGREGQLPKEAGEFHFLISDNLPAVPLVTTLPSTVFDPFSPAPLGNDRIAQFGDDFALPLLGNFDPPVSVDGGGPTALGSLTNELNPYDTNADGFVTPLDVLHVINALNRGKTSQVSQPLRAFASLGGYYLDVSRDGNITPLDALQIINALSKFGNGAGEAPLDDDWSAAVDGVFTDQEEDDEDDDLLDLLSLERALDR</sequence>
<dbReference type="PROSITE" id="PS00018">
    <property type="entry name" value="EF_HAND_1"/>
    <property type="match status" value="1"/>
</dbReference>
<dbReference type="EMBL" id="CP036261">
    <property type="protein sequence ID" value="QDS88532.1"/>
    <property type="molecule type" value="Genomic_DNA"/>
</dbReference>
<dbReference type="InterPro" id="IPR011050">
    <property type="entry name" value="Pectin_lyase_fold/virulence"/>
</dbReference>
<dbReference type="SUPFAM" id="SSF69318">
    <property type="entry name" value="Integrin alpha N-terminal domain"/>
    <property type="match status" value="1"/>
</dbReference>
<dbReference type="KEGG" id="ruv:EC9_27230"/>
<protein>
    <submittedName>
        <fullName evidence="1">Uncharacterized protein</fullName>
    </submittedName>
</protein>
<gene>
    <name evidence="1" type="ORF">EC9_27230</name>
</gene>
<dbReference type="InterPro" id="IPR006626">
    <property type="entry name" value="PbH1"/>
</dbReference>
<proteinExistence type="predicted"/>
<keyword evidence="2" id="KW-1185">Reference proteome</keyword>
<reference evidence="1 2" key="1">
    <citation type="submission" date="2019-02" db="EMBL/GenBank/DDBJ databases">
        <title>Deep-cultivation of Planctomycetes and their phenomic and genomic characterization uncovers novel biology.</title>
        <authorList>
            <person name="Wiegand S."/>
            <person name="Jogler M."/>
            <person name="Boedeker C."/>
            <person name="Pinto D."/>
            <person name="Vollmers J."/>
            <person name="Rivas-Marin E."/>
            <person name="Kohn T."/>
            <person name="Peeters S.H."/>
            <person name="Heuer A."/>
            <person name="Rast P."/>
            <person name="Oberbeckmann S."/>
            <person name="Bunk B."/>
            <person name="Jeske O."/>
            <person name="Meyerdierks A."/>
            <person name="Storesund J.E."/>
            <person name="Kallscheuer N."/>
            <person name="Luecker S."/>
            <person name="Lage O.M."/>
            <person name="Pohl T."/>
            <person name="Merkel B.J."/>
            <person name="Hornburger P."/>
            <person name="Mueller R.-W."/>
            <person name="Bruemmer F."/>
            <person name="Labrenz M."/>
            <person name="Spormann A.M."/>
            <person name="Op den Camp H."/>
            <person name="Overmann J."/>
            <person name="Amann R."/>
            <person name="Jetten M.S.M."/>
            <person name="Mascher T."/>
            <person name="Medema M.H."/>
            <person name="Devos D.P."/>
            <person name="Kaster A.-K."/>
            <person name="Ovreas L."/>
            <person name="Rohde M."/>
            <person name="Galperin M.Y."/>
            <person name="Jogler C."/>
        </authorList>
    </citation>
    <scope>NUCLEOTIDE SEQUENCE [LARGE SCALE GENOMIC DNA]</scope>
    <source>
        <strain evidence="1 2">EC9</strain>
    </source>
</reference>
<dbReference type="SUPFAM" id="SSF51126">
    <property type="entry name" value="Pectin lyase-like"/>
    <property type="match status" value="2"/>
</dbReference>
<organism evidence="1 2">
    <name type="scientific">Rosistilla ulvae</name>
    <dbReference type="NCBI Taxonomy" id="1930277"/>
    <lineage>
        <taxon>Bacteria</taxon>
        <taxon>Pseudomonadati</taxon>
        <taxon>Planctomycetota</taxon>
        <taxon>Planctomycetia</taxon>
        <taxon>Pirellulales</taxon>
        <taxon>Pirellulaceae</taxon>
        <taxon>Rosistilla</taxon>
    </lineage>
</organism>
<dbReference type="Pfam" id="PF00404">
    <property type="entry name" value="Dockerin_1"/>
    <property type="match status" value="1"/>
</dbReference>
<dbReference type="GO" id="GO:0008237">
    <property type="term" value="F:metallopeptidase activity"/>
    <property type="evidence" value="ECO:0007669"/>
    <property type="project" value="InterPro"/>
</dbReference>
<dbReference type="InterPro" id="IPR024079">
    <property type="entry name" value="MetalloPept_cat_dom_sf"/>
</dbReference>
<dbReference type="InterPro" id="IPR002105">
    <property type="entry name" value="Dockerin_1_rpt"/>
</dbReference>